<reference evidence="14" key="1">
    <citation type="journal article" date="2010" name="Stand. Genomic Sci.">
        <title>Complete genome sequence of Syntrophothermus lipocalidus type strain (TGB-C1T).</title>
        <authorList>
            <consortium name="US DOE Joint Genome Institute (JGI-PGF)"/>
            <person name="Djao O."/>
            <person name="Zhang X."/>
            <person name="Lucas S."/>
            <person name="Lapidus A."/>
            <person name="Glavina Del Rio T."/>
            <person name="Nolan M."/>
            <person name="Tice H."/>
            <person name="Cheng J."/>
            <person name="Han C."/>
            <person name="Tapia R."/>
            <person name="Goodwin L."/>
            <person name="Pitluck S."/>
            <person name="Liolios K."/>
            <person name="Ivanova N."/>
            <person name="Mavromatis K."/>
            <person name="Mikhailova N."/>
            <person name="Ovchinnikova G."/>
            <person name="Pati A."/>
            <person name="Brambilla E."/>
            <person name="Chen A."/>
            <person name="Palaniappan K."/>
            <person name="Land M."/>
            <person name="Hauser L."/>
            <person name="Chang Y."/>
            <person name="Jeffries C."/>
            <person name="Rohde M."/>
            <person name="Sikorski J."/>
            <person name="Spring S."/>
            <person name="Goker M."/>
            <person name="Detter J."/>
            <person name="Woyke T."/>
            <person name="Bristow J."/>
            <person name="Eisen J."/>
            <person name="Markowitz V."/>
            <person name="Hugenholtz P."/>
            <person name="Kyrpides N."/>
            <person name="Klenk H."/>
        </authorList>
    </citation>
    <scope>NUCLEOTIDE SEQUENCE [LARGE SCALE GENOMIC DNA]</scope>
    <source>
        <strain evidence="14">DSM 12680 / TGB-C1</strain>
    </source>
</reference>
<dbReference type="SUPFAM" id="SSF52540">
    <property type="entry name" value="P-loop containing nucleoside triphosphate hydrolases"/>
    <property type="match status" value="1"/>
</dbReference>
<dbReference type="CDD" id="cd01854">
    <property type="entry name" value="YjeQ_EngC"/>
    <property type="match status" value="1"/>
</dbReference>
<dbReference type="NCBIfam" id="TIGR00157">
    <property type="entry name" value="ribosome small subunit-dependent GTPase A"/>
    <property type="match status" value="1"/>
</dbReference>
<dbReference type="PROSITE" id="PS51721">
    <property type="entry name" value="G_CP"/>
    <property type="match status" value="1"/>
</dbReference>
<evidence type="ECO:0000313" key="13">
    <source>
        <dbReference type="EMBL" id="ADI01647.1"/>
    </source>
</evidence>
<dbReference type="OrthoDB" id="9809485at2"/>
<evidence type="ECO:0000256" key="7">
    <source>
        <dbReference type="ARBA" id="ARBA00022833"/>
    </source>
</evidence>
<dbReference type="HOGENOM" id="CLU_033617_2_1_9"/>
<dbReference type="HAMAP" id="MF_01820">
    <property type="entry name" value="GTPase_RsgA"/>
    <property type="match status" value="1"/>
</dbReference>
<dbReference type="RefSeq" id="WP_013175049.1">
    <property type="nucleotide sequence ID" value="NC_014220.1"/>
</dbReference>
<dbReference type="Gene3D" id="1.10.40.50">
    <property type="entry name" value="Probable gtpase engc, domain 3"/>
    <property type="match status" value="1"/>
</dbReference>
<dbReference type="InterPro" id="IPR004881">
    <property type="entry name" value="Ribosome_biogen_GTPase_RsgA"/>
</dbReference>
<keyword evidence="1 10" id="KW-0963">Cytoplasm</keyword>
<evidence type="ECO:0000256" key="4">
    <source>
        <dbReference type="ARBA" id="ARBA00022730"/>
    </source>
</evidence>
<proteinExistence type="inferred from homology"/>
<dbReference type="GO" id="GO:0046872">
    <property type="term" value="F:metal ion binding"/>
    <property type="evidence" value="ECO:0007669"/>
    <property type="project" value="UniProtKB-KW"/>
</dbReference>
<feature type="domain" description="EngC GTPase" evidence="11">
    <location>
        <begin position="73"/>
        <end position="220"/>
    </location>
</feature>
<dbReference type="InterPro" id="IPR010914">
    <property type="entry name" value="RsgA_GTPase_dom"/>
</dbReference>
<dbReference type="STRING" id="643648.Slip_0867"/>
<name>D7CLR2_SYNLT</name>
<dbReference type="GO" id="GO:0005737">
    <property type="term" value="C:cytoplasm"/>
    <property type="evidence" value="ECO:0007669"/>
    <property type="project" value="UniProtKB-SubCell"/>
</dbReference>
<dbReference type="InterPro" id="IPR030378">
    <property type="entry name" value="G_CP_dom"/>
</dbReference>
<keyword evidence="2 10" id="KW-0690">Ribosome biogenesis</keyword>
<evidence type="ECO:0000256" key="10">
    <source>
        <dbReference type="HAMAP-Rule" id="MF_01820"/>
    </source>
</evidence>
<evidence type="ECO:0000256" key="6">
    <source>
        <dbReference type="ARBA" id="ARBA00022801"/>
    </source>
</evidence>
<evidence type="ECO:0000256" key="2">
    <source>
        <dbReference type="ARBA" id="ARBA00022517"/>
    </source>
</evidence>
<keyword evidence="9 10" id="KW-0342">GTP-binding</keyword>
<comment type="cofactor">
    <cofactor evidence="10">
        <name>Zn(2+)</name>
        <dbReference type="ChEBI" id="CHEBI:29105"/>
    </cofactor>
    <text evidence="10">Binds 1 zinc ion per subunit.</text>
</comment>
<comment type="function">
    <text evidence="10">One of several proteins that assist in the late maturation steps of the functional core of the 30S ribosomal subunit. Helps release RbfA from mature subunits. May play a role in the assembly of ribosomal proteins into the subunit. Circularly permuted GTPase that catalyzes slow GTP hydrolysis, GTPase activity is stimulated by the 30S ribosomal subunit.</text>
</comment>
<dbReference type="Gene3D" id="2.40.50.140">
    <property type="entry name" value="Nucleic acid-binding proteins"/>
    <property type="match status" value="1"/>
</dbReference>
<sequence>MSETQREGLVVRRYGGFYYVFTGEAVLACKLRGKIRDQVVTGDRVVITVLGTGTGVVEKVLPRRTELVRPRIANVDKVFIVFSCNCPEPSLVLLDRLLVLASCHGLYPYIVLNKCDLDPAPRAVDIIDYYPRAGYKLILTSAVNGEGIDEVVKEVEGSISVLAGPSGVGKSSLLNAVFPDRYLPTQEISEKTGRGRHTTRHVELFSLENGGWIADTPGFSVMDLPRMKREDLARHFIEFEPLAAYCRFADCLHYQEENCAVKESVSRGEIAQFRYQNYCSFLGEVIEAERCYR</sequence>
<keyword evidence="6 10" id="KW-0378">Hydrolase</keyword>
<keyword evidence="14" id="KW-1185">Reference proteome</keyword>
<dbReference type="GO" id="GO:0005525">
    <property type="term" value="F:GTP binding"/>
    <property type="evidence" value="ECO:0007669"/>
    <property type="project" value="UniProtKB-UniRule"/>
</dbReference>
<gene>
    <name evidence="10" type="primary">rsgA</name>
    <name evidence="13" type="ordered locus">Slip_0867</name>
</gene>
<feature type="binding site" evidence="10">
    <location>
        <position position="251"/>
    </location>
    <ligand>
        <name>Zn(2+)</name>
        <dbReference type="ChEBI" id="CHEBI:29105"/>
    </ligand>
</feature>
<dbReference type="InterPro" id="IPR027417">
    <property type="entry name" value="P-loop_NTPase"/>
</dbReference>
<comment type="subcellular location">
    <subcellularLocation>
        <location evidence="10">Cytoplasm</location>
    </subcellularLocation>
</comment>
<accession>D7CLR2</accession>
<dbReference type="KEGG" id="slp:Slip_0867"/>
<evidence type="ECO:0000256" key="3">
    <source>
        <dbReference type="ARBA" id="ARBA00022723"/>
    </source>
</evidence>
<dbReference type="eggNOG" id="COG1162">
    <property type="taxonomic scope" value="Bacteria"/>
</dbReference>
<feature type="binding site" evidence="10">
    <location>
        <begin position="113"/>
        <end position="116"/>
    </location>
    <ligand>
        <name>GTP</name>
        <dbReference type="ChEBI" id="CHEBI:37565"/>
    </ligand>
</feature>
<dbReference type="PROSITE" id="PS50936">
    <property type="entry name" value="ENGC_GTPASE"/>
    <property type="match status" value="1"/>
</dbReference>
<dbReference type="CDD" id="cd04466">
    <property type="entry name" value="S1_YloQ_GTPase"/>
    <property type="match status" value="1"/>
</dbReference>
<evidence type="ECO:0000259" key="11">
    <source>
        <dbReference type="PROSITE" id="PS50936"/>
    </source>
</evidence>
<evidence type="ECO:0000256" key="8">
    <source>
        <dbReference type="ARBA" id="ARBA00022884"/>
    </source>
</evidence>
<keyword evidence="5 10" id="KW-0547">Nucleotide-binding</keyword>
<feature type="binding site" evidence="10">
    <location>
        <begin position="164"/>
        <end position="172"/>
    </location>
    <ligand>
        <name>GTP</name>
        <dbReference type="ChEBI" id="CHEBI:37565"/>
    </ligand>
</feature>
<dbReference type="Pfam" id="PF03193">
    <property type="entry name" value="RsgA_GTPase"/>
    <property type="match status" value="1"/>
</dbReference>
<evidence type="ECO:0000313" key="14">
    <source>
        <dbReference type="Proteomes" id="UP000000378"/>
    </source>
</evidence>
<dbReference type="PANTHER" id="PTHR32120:SF11">
    <property type="entry name" value="SMALL RIBOSOMAL SUBUNIT BIOGENESIS GTPASE RSGA 1, MITOCHONDRIAL-RELATED"/>
    <property type="match status" value="1"/>
</dbReference>
<feature type="binding site" evidence="10">
    <location>
        <position position="246"/>
    </location>
    <ligand>
        <name>Zn(2+)</name>
        <dbReference type="ChEBI" id="CHEBI:29105"/>
    </ligand>
</feature>
<evidence type="ECO:0000256" key="5">
    <source>
        <dbReference type="ARBA" id="ARBA00022741"/>
    </source>
</evidence>
<feature type="binding site" evidence="10">
    <location>
        <position position="253"/>
    </location>
    <ligand>
        <name>Zn(2+)</name>
        <dbReference type="ChEBI" id="CHEBI:29105"/>
    </ligand>
</feature>
<dbReference type="SUPFAM" id="SSF50249">
    <property type="entry name" value="Nucleic acid-binding proteins"/>
    <property type="match status" value="1"/>
</dbReference>
<keyword evidence="8 10" id="KW-0694">RNA-binding</keyword>
<organism evidence="13 14">
    <name type="scientific">Syntrophothermus lipocalidus (strain DSM 12680 / TGB-C1)</name>
    <dbReference type="NCBI Taxonomy" id="643648"/>
    <lineage>
        <taxon>Bacteria</taxon>
        <taxon>Bacillati</taxon>
        <taxon>Bacillota</taxon>
        <taxon>Clostridia</taxon>
        <taxon>Eubacteriales</taxon>
        <taxon>Syntrophomonadaceae</taxon>
        <taxon>Syntrophothermus</taxon>
    </lineage>
</organism>
<comment type="similarity">
    <text evidence="10">Belongs to the TRAFAC class YlqF/YawG GTPase family. RsgA subfamily.</text>
</comment>
<dbReference type="PANTHER" id="PTHR32120">
    <property type="entry name" value="SMALL RIBOSOMAL SUBUNIT BIOGENESIS GTPASE RSGA"/>
    <property type="match status" value="1"/>
</dbReference>
<keyword evidence="4 10" id="KW-0699">rRNA-binding</keyword>
<dbReference type="AlphaFoldDB" id="D7CLR2"/>
<comment type="subunit">
    <text evidence="10">Monomer. Associates with 30S ribosomal subunit, binds 16S rRNA.</text>
</comment>
<feature type="binding site" evidence="10">
    <location>
        <position position="259"/>
    </location>
    <ligand>
        <name>Zn(2+)</name>
        <dbReference type="ChEBI" id="CHEBI:29105"/>
    </ligand>
</feature>
<dbReference type="GO" id="GO:0003924">
    <property type="term" value="F:GTPase activity"/>
    <property type="evidence" value="ECO:0007669"/>
    <property type="project" value="UniProtKB-UniRule"/>
</dbReference>
<keyword evidence="3 10" id="KW-0479">Metal-binding</keyword>
<evidence type="ECO:0000259" key="12">
    <source>
        <dbReference type="PROSITE" id="PS51721"/>
    </source>
</evidence>
<dbReference type="Pfam" id="PF16745">
    <property type="entry name" value="RsgA_N"/>
    <property type="match status" value="1"/>
</dbReference>
<dbReference type="GO" id="GO:0019843">
    <property type="term" value="F:rRNA binding"/>
    <property type="evidence" value="ECO:0007669"/>
    <property type="project" value="UniProtKB-KW"/>
</dbReference>
<keyword evidence="7 10" id="KW-0862">Zinc</keyword>
<dbReference type="InterPro" id="IPR031944">
    <property type="entry name" value="RsgA_N"/>
</dbReference>
<protein>
    <recommendedName>
        <fullName evidence="10">Small ribosomal subunit biogenesis GTPase RsgA</fullName>
        <ecNumber evidence="10">3.6.1.-</ecNumber>
    </recommendedName>
</protein>
<feature type="domain" description="CP-type G" evidence="12">
    <location>
        <begin position="64"/>
        <end position="222"/>
    </location>
</feature>
<dbReference type="GO" id="GO:0042274">
    <property type="term" value="P:ribosomal small subunit biogenesis"/>
    <property type="evidence" value="ECO:0007669"/>
    <property type="project" value="UniProtKB-UniRule"/>
</dbReference>
<dbReference type="Gene3D" id="3.40.50.300">
    <property type="entry name" value="P-loop containing nucleotide triphosphate hydrolases"/>
    <property type="match status" value="1"/>
</dbReference>
<evidence type="ECO:0000256" key="9">
    <source>
        <dbReference type="ARBA" id="ARBA00023134"/>
    </source>
</evidence>
<dbReference type="Proteomes" id="UP000000378">
    <property type="component" value="Chromosome"/>
</dbReference>
<reference evidence="13 14" key="2">
    <citation type="journal article" date="2010" name="Stand. Genomic Sci.">
        <title>Complete genome sequence of Syntrophothermus lipocalidus type strain (TGB-C1).</title>
        <authorList>
            <person name="Djao O.D."/>
            <person name="Zhang X."/>
            <person name="Lucas S."/>
            <person name="Lapidus A."/>
            <person name="Del Rio T.G."/>
            <person name="Nolan M."/>
            <person name="Tice H."/>
            <person name="Cheng J.F."/>
            <person name="Han C."/>
            <person name="Tapia R."/>
            <person name="Goodwin L."/>
            <person name="Pitluck S."/>
            <person name="Liolios K."/>
            <person name="Ivanova N."/>
            <person name="Mavromatis K."/>
            <person name="Mikhailova N."/>
            <person name="Ovchinnikova G."/>
            <person name="Pati A."/>
            <person name="Brambilla E."/>
            <person name="Chen A."/>
            <person name="Palaniappan K."/>
            <person name="Land M."/>
            <person name="Hauser L."/>
            <person name="Chang Y.J."/>
            <person name="Jeffries C.D."/>
            <person name="Rohde M."/>
            <person name="Sikorski J."/>
            <person name="Spring S."/>
            <person name="Goker M."/>
            <person name="Detter J.C."/>
            <person name="Woyke T."/>
            <person name="Bristow J."/>
            <person name="Eisen J.A."/>
            <person name="Markowitz V."/>
            <person name="Hugenholtz P."/>
            <person name="Kyrpides N.C."/>
            <person name="Klenk H.P."/>
        </authorList>
    </citation>
    <scope>NUCLEOTIDE SEQUENCE [LARGE SCALE GENOMIC DNA]</scope>
    <source>
        <strain evidence="14">DSM 12680 / TGB-C1</strain>
    </source>
</reference>
<dbReference type="EC" id="3.6.1.-" evidence="10"/>
<evidence type="ECO:0000256" key="1">
    <source>
        <dbReference type="ARBA" id="ARBA00022490"/>
    </source>
</evidence>
<dbReference type="InterPro" id="IPR012340">
    <property type="entry name" value="NA-bd_OB-fold"/>
</dbReference>
<dbReference type="EMBL" id="CP002048">
    <property type="protein sequence ID" value="ADI01647.1"/>
    <property type="molecule type" value="Genomic_DNA"/>
</dbReference>